<evidence type="ECO:0000256" key="1">
    <source>
        <dbReference type="ARBA" id="ARBA00020786"/>
    </source>
</evidence>
<dbReference type="PROSITE" id="PS50222">
    <property type="entry name" value="EF_HAND_2"/>
    <property type="match status" value="1"/>
</dbReference>
<dbReference type="GO" id="GO:0005509">
    <property type="term" value="F:calcium ion binding"/>
    <property type="evidence" value="ECO:0007669"/>
    <property type="project" value="InterPro"/>
</dbReference>
<reference evidence="8" key="1">
    <citation type="submission" date="2021-01" db="EMBL/GenBank/DDBJ databases">
        <authorList>
            <person name="Corre E."/>
            <person name="Pelletier E."/>
            <person name="Niang G."/>
            <person name="Scheremetjew M."/>
            <person name="Finn R."/>
            <person name="Kale V."/>
            <person name="Holt S."/>
            <person name="Cochrane G."/>
            <person name="Meng A."/>
            <person name="Brown T."/>
            <person name="Cohen L."/>
        </authorList>
    </citation>
    <scope>NUCLEOTIDE SEQUENCE</scope>
    <source>
        <strain evidence="8">RCC3387</strain>
    </source>
</reference>
<dbReference type="InterPro" id="IPR050230">
    <property type="entry name" value="CALM/Myosin/TropC-like"/>
</dbReference>
<dbReference type="CDD" id="cd00051">
    <property type="entry name" value="EFh"/>
    <property type="match status" value="1"/>
</dbReference>
<keyword evidence="3" id="KW-0677">Repeat</keyword>
<evidence type="ECO:0000256" key="2">
    <source>
        <dbReference type="ARBA" id="ARBA00022723"/>
    </source>
</evidence>
<keyword evidence="5" id="KW-0007">Acetylation</keyword>
<evidence type="ECO:0000259" key="7">
    <source>
        <dbReference type="PROSITE" id="PS50222"/>
    </source>
</evidence>
<dbReference type="FunFam" id="1.10.238.10:FF:000003">
    <property type="entry name" value="Calmodulin A"/>
    <property type="match status" value="1"/>
</dbReference>
<dbReference type="InterPro" id="IPR011992">
    <property type="entry name" value="EF-hand-dom_pair"/>
</dbReference>
<dbReference type="AlphaFoldDB" id="A0A7S2VSF2"/>
<organism evidence="8">
    <name type="scientific">Zooxanthella nutricula</name>
    <dbReference type="NCBI Taxonomy" id="1333877"/>
    <lineage>
        <taxon>Eukaryota</taxon>
        <taxon>Sar</taxon>
        <taxon>Alveolata</taxon>
        <taxon>Dinophyceae</taxon>
        <taxon>Peridiniales</taxon>
        <taxon>Peridiniales incertae sedis</taxon>
        <taxon>Zooxanthella</taxon>
    </lineage>
</organism>
<evidence type="ECO:0000256" key="3">
    <source>
        <dbReference type="ARBA" id="ARBA00022737"/>
    </source>
</evidence>
<dbReference type="GO" id="GO:0016460">
    <property type="term" value="C:myosin II complex"/>
    <property type="evidence" value="ECO:0007669"/>
    <property type="project" value="TreeGrafter"/>
</dbReference>
<feature type="region of interest" description="Disordered" evidence="6">
    <location>
        <begin position="14"/>
        <end position="34"/>
    </location>
</feature>
<dbReference type="PANTHER" id="PTHR23048">
    <property type="entry name" value="MYOSIN LIGHT CHAIN 1, 3"/>
    <property type="match status" value="1"/>
</dbReference>
<dbReference type="PANTHER" id="PTHR23048:SF0">
    <property type="entry name" value="CALMODULIN LIKE 3"/>
    <property type="match status" value="1"/>
</dbReference>
<evidence type="ECO:0000313" key="8">
    <source>
        <dbReference type="EMBL" id="CAD9646180.1"/>
    </source>
</evidence>
<sequence length="138" mass="15704">MVCLKDDHGRKEQCPDAKVSREMGGAPAHKKSSFTVNSAAESKGTANGCTGGWTQKVILEDGYLKNQDTDTKEVIEACKVFDRDGFISAPELRYVMKNLREKLTDQEIDDMIREDGREQIKYQEFVEKMIEKRGCFFL</sequence>
<dbReference type="EMBL" id="HBGW01101136">
    <property type="protein sequence ID" value="CAD9646180.1"/>
    <property type="molecule type" value="Transcribed_RNA"/>
</dbReference>
<gene>
    <name evidence="8" type="ORF">BRAN1462_LOCUS64002</name>
</gene>
<evidence type="ECO:0000256" key="4">
    <source>
        <dbReference type="ARBA" id="ARBA00022837"/>
    </source>
</evidence>
<name>A0A7S2VSF2_9DINO</name>
<accession>A0A7S2VSF2</accession>
<dbReference type="Gene3D" id="1.10.238.10">
    <property type="entry name" value="EF-hand"/>
    <property type="match status" value="1"/>
</dbReference>
<proteinExistence type="predicted"/>
<protein>
    <recommendedName>
        <fullName evidence="1">Calmodulin</fullName>
    </recommendedName>
</protein>
<evidence type="ECO:0000256" key="6">
    <source>
        <dbReference type="SAM" id="MobiDB-lite"/>
    </source>
</evidence>
<dbReference type="InterPro" id="IPR002048">
    <property type="entry name" value="EF_hand_dom"/>
</dbReference>
<keyword evidence="2" id="KW-0479">Metal-binding</keyword>
<dbReference type="SUPFAM" id="SSF47473">
    <property type="entry name" value="EF-hand"/>
    <property type="match status" value="1"/>
</dbReference>
<feature type="domain" description="EF-hand" evidence="7">
    <location>
        <begin position="82"/>
        <end position="102"/>
    </location>
</feature>
<evidence type="ECO:0000256" key="5">
    <source>
        <dbReference type="ARBA" id="ARBA00022990"/>
    </source>
</evidence>
<keyword evidence="4" id="KW-0106">Calcium</keyword>